<dbReference type="Gene3D" id="3.30.830.10">
    <property type="entry name" value="Metalloenzyme, LuxS/M16 peptidase-like"/>
    <property type="match status" value="2"/>
</dbReference>
<dbReference type="PROSITE" id="PS51257">
    <property type="entry name" value="PROKAR_LIPOPROTEIN"/>
    <property type="match status" value="1"/>
</dbReference>
<dbReference type="Pfam" id="PF05193">
    <property type="entry name" value="Peptidase_M16_C"/>
    <property type="match status" value="1"/>
</dbReference>
<dbReference type="EMBL" id="JANCMU010000004">
    <property type="protein sequence ID" value="MDG4946287.1"/>
    <property type="molecule type" value="Genomic_DNA"/>
</dbReference>
<dbReference type="InterPro" id="IPR050361">
    <property type="entry name" value="MPP/UQCRC_Complex"/>
</dbReference>
<feature type="domain" description="Peptidase M16 C-terminal" evidence="4">
    <location>
        <begin position="214"/>
        <end position="392"/>
    </location>
</feature>
<gene>
    <name evidence="5" type="ORF">NMK71_07665</name>
</gene>
<dbReference type="AlphaFoldDB" id="A0A9X4RWW4"/>
<feature type="chain" id="PRO_5040927057" evidence="2">
    <location>
        <begin position="25"/>
        <end position="702"/>
    </location>
</feature>
<dbReference type="InterPro" id="IPR011765">
    <property type="entry name" value="Pept_M16_N"/>
</dbReference>
<evidence type="ECO:0000259" key="4">
    <source>
        <dbReference type="Pfam" id="PF05193"/>
    </source>
</evidence>
<feature type="region of interest" description="Disordered" evidence="1">
    <location>
        <begin position="24"/>
        <end position="50"/>
    </location>
</feature>
<dbReference type="PANTHER" id="PTHR11851">
    <property type="entry name" value="METALLOPROTEASE"/>
    <property type="match status" value="1"/>
</dbReference>
<dbReference type="Pfam" id="PF00675">
    <property type="entry name" value="Peptidase_M16"/>
    <property type="match status" value="1"/>
</dbReference>
<keyword evidence="2" id="KW-0732">Signal</keyword>
<reference evidence="5" key="1">
    <citation type="submission" date="2022-07" db="EMBL/GenBank/DDBJ databases">
        <title>Description and genome-wide analysis of Profundicola chukchiensis gen. nov., sp. nov., marine bacteria isolated from bottom sediments of the Chukchi Sea.</title>
        <authorList>
            <person name="Romanenko L."/>
            <person name="Otstavnykh N."/>
            <person name="Kurilenko V."/>
            <person name="Eremeev V."/>
            <person name="Velansky P."/>
            <person name="Mikhailov V."/>
            <person name="Isaeva M."/>
        </authorList>
    </citation>
    <scope>NUCLEOTIDE SEQUENCE</scope>
    <source>
        <strain evidence="5">KMM 9713</strain>
    </source>
</reference>
<dbReference type="Gene3D" id="2.50.20.10">
    <property type="entry name" value="Lipoprotein localisation LolA/LolB/LppX"/>
    <property type="match status" value="1"/>
</dbReference>
<keyword evidence="6" id="KW-1185">Reference proteome</keyword>
<feature type="signal peptide" evidence="2">
    <location>
        <begin position="1"/>
        <end position="24"/>
    </location>
</feature>
<dbReference type="PANTHER" id="PTHR11851:SF224">
    <property type="entry name" value="PROCESSING PROTEASE"/>
    <property type="match status" value="1"/>
</dbReference>
<feature type="compositionally biased region" description="Polar residues" evidence="1">
    <location>
        <begin position="24"/>
        <end position="38"/>
    </location>
</feature>
<evidence type="ECO:0000256" key="2">
    <source>
        <dbReference type="SAM" id="SignalP"/>
    </source>
</evidence>
<sequence length="702" mass="77265">MNKIIYSVLFAFILGSCTTTQVQNAESQPEMETTTQGIDRSIRPTPGPAPKVNIGKPQTFTLDNGLKVMVVENNKLPRVSFNLVMDNPPVAEGDKKGVRSMLSSMMGNGTSKTPKDKFNEEVDFYGANVSFHAGGAYASTLSKYFPQILDLVSQGVLDPLLTKEEFESEKAKMIEGLKADEKSVTSVASNVQDALVFGKSHPFGEFLNDKTAPNITFKDVKDYYAKNFVPGNAYMVVVGDVSFDEVKNLVSKKFNPWKKATVKAQNYPEPKNLAAATINFVDMPNAVQSEVSTLNVTNLKMSDPDYFAALMANQILGGGGEGRLFLNLREANGWTYGSYSRIRGDKDVNRFMTTASVRNAVTDSAIVEMLGELGRIRTELVSEEELKNAKAKFVGNFVMQVEKPEVIARQALQIETQNLPADFYENYIRNINAVTREDVMAAAKKYFGKDNARIVVVGKAEDVLPSLQKMNLPIKYYNRYAEEVEAPKFEKVAADVTPMSVVNTYLDKIGGKDKVKALKSVKATFSMEAGAPQPLEGTLLQLAPNREKTEMKMNGMTVMSQSFDGTTLKVAGMGGSQELSGDEVADKVAKKGIIDQAFYTADQLELAGMSKVNGKDAYKVKVKVGKITHEEFYDKASGLLVQSVATQETPQGDIQMVTRFEDYKAVDGIKVPFKMFQEVGPQTVVMEIKTYELNKGVSQSDF</sequence>
<organism evidence="5 6">
    <name type="scientific">Profundicola chukchiensis</name>
    <dbReference type="NCBI Taxonomy" id="2961959"/>
    <lineage>
        <taxon>Bacteria</taxon>
        <taxon>Pseudomonadati</taxon>
        <taxon>Bacteroidota</taxon>
        <taxon>Flavobacteriia</taxon>
        <taxon>Flavobacteriales</taxon>
        <taxon>Weeksellaceae</taxon>
        <taxon>Profundicola</taxon>
    </lineage>
</organism>
<dbReference type="SUPFAM" id="SSF63411">
    <property type="entry name" value="LuxS/MPP-like metallohydrolase"/>
    <property type="match status" value="2"/>
</dbReference>
<feature type="domain" description="Peptidase M16 N-terminal" evidence="3">
    <location>
        <begin position="72"/>
        <end position="185"/>
    </location>
</feature>
<comment type="caution">
    <text evidence="5">The sequence shown here is derived from an EMBL/GenBank/DDBJ whole genome shotgun (WGS) entry which is preliminary data.</text>
</comment>
<evidence type="ECO:0000256" key="1">
    <source>
        <dbReference type="SAM" id="MobiDB-lite"/>
    </source>
</evidence>
<dbReference type="Proteomes" id="UP001152599">
    <property type="component" value="Unassembled WGS sequence"/>
</dbReference>
<accession>A0A9X4RWW4</accession>
<evidence type="ECO:0000313" key="6">
    <source>
        <dbReference type="Proteomes" id="UP001152599"/>
    </source>
</evidence>
<evidence type="ECO:0000313" key="5">
    <source>
        <dbReference type="EMBL" id="MDG4946287.1"/>
    </source>
</evidence>
<dbReference type="InterPro" id="IPR007863">
    <property type="entry name" value="Peptidase_M16_C"/>
</dbReference>
<dbReference type="GO" id="GO:0046872">
    <property type="term" value="F:metal ion binding"/>
    <property type="evidence" value="ECO:0007669"/>
    <property type="project" value="InterPro"/>
</dbReference>
<name>A0A9X4RWW4_9FLAO</name>
<dbReference type="InterPro" id="IPR011249">
    <property type="entry name" value="Metalloenz_LuxS/M16"/>
</dbReference>
<evidence type="ECO:0000259" key="3">
    <source>
        <dbReference type="Pfam" id="PF00675"/>
    </source>
</evidence>
<protein>
    <submittedName>
        <fullName evidence="5">Insulinase family protein</fullName>
    </submittedName>
</protein>
<proteinExistence type="predicted"/>
<dbReference type="RefSeq" id="WP_304420727.1">
    <property type="nucleotide sequence ID" value="NZ_JANCMU010000004.1"/>
</dbReference>